<name>A0A099KFH2_COLPS</name>
<gene>
    <name evidence="2" type="ORF">ND2E_4214</name>
</gene>
<proteinExistence type="predicted"/>
<dbReference type="RefSeq" id="WP_223303672.1">
    <property type="nucleotide sequence ID" value="NZ_JQED01000047.1"/>
</dbReference>
<dbReference type="EMBL" id="JQED01000047">
    <property type="protein sequence ID" value="KGJ88378.1"/>
    <property type="molecule type" value="Genomic_DNA"/>
</dbReference>
<protein>
    <submittedName>
        <fullName evidence="2">Uncharacterized protein</fullName>
    </submittedName>
</protein>
<accession>A0A099KFH2</accession>
<evidence type="ECO:0000313" key="2">
    <source>
        <dbReference type="EMBL" id="KGJ88378.1"/>
    </source>
</evidence>
<reference evidence="2 3" key="1">
    <citation type="submission" date="2014-08" db="EMBL/GenBank/DDBJ databases">
        <title>Genomic and Phenotypic Diversity of Colwellia psychrerythraea strains from Disparate Marine Basins.</title>
        <authorList>
            <person name="Techtmann S.M."/>
            <person name="Stelling S.C."/>
            <person name="Utturkar S.M."/>
            <person name="Alshibli N."/>
            <person name="Harris A."/>
            <person name="Brown S.D."/>
            <person name="Hazen T.C."/>
        </authorList>
    </citation>
    <scope>NUCLEOTIDE SEQUENCE [LARGE SCALE GENOMIC DNA]</scope>
    <source>
        <strain evidence="2 3">ND2E</strain>
    </source>
</reference>
<dbReference type="InterPro" id="IPR049820">
    <property type="entry name" value="Trnsprt_adja_ssu-like"/>
</dbReference>
<sequence>MLSLYILIWPVISAVVLFIIVRAFFKDMAEAKREDHDII</sequence>
<keyword evidence="1" id="KW-1133">Transmembrane helix</keyword>
<organism evidence="2 3">
    <name type="scientific">Colwellia psychrerythraea</name>
    <name type="common">Vibrio psychroerythus</name>
    <dbReference type="NCBI Taxonomy" id="28229"/>
    <lineage>
        <taxon>Bacteria</taxon>
        <taxon>Pseudomonadati</taxon>
        <taxon>Pseudomonadota</taxon>
        <taxon>Gammaproteobacteria</taxon>
        <taxon>Alteromonadales</taxon>
        <taxon>Colwelliaceae</taxon>
        <taxon>Colwellia</taxon>
    </lineage>
</organism>
<dbReference type="Proteomes" id="UP000029843">
    <property type="component" value="Unassembled WGS sequence"/>
</dbReference>
<dbReference type="AlphaFoldDB" id="A0A099KFH2"/>
<keyword evidence="1" id="KW-0472">Membrane</keyword>
<comment type="caution">
    <text evidence="2">The sequence shown here is derived from an EMBL/GenBank/DDBJ whole genome shotgun (WGS) entry which is preliminary data.</text>
</comment>
<dbReference type="NCBIfam" id="NF038354">
    <property type="entry name" value="trnsprt_adja_43"/>
    <property type="match status" value="1"/>
</dbReference>
<evidence type="ECO:0000256" key="1">
    <source>
        <dbReference type="SAM" id="Phobius"/>
    </source>
</evidence>
<evidence type="ECO:0000313" key="3">
    <source>
        <dbReference type="Proteomes" id="UP000029843"/>
    </source>
</evidence>
<feature type="transmembrane region" description="Helical" evidence="1">
    <location>
        <begin position="6"/>
        <end position="25"/>
    </location>
</feature>
<keyword evidence="1" id="KW-0812">Transmembrane</keyword>